<keyword evidence="3" id="KW-1185">Reference proteome</keyword>
<accession>A0A6H2GVS2</accession>
<sequence>MIRRLLERLLGSSHHRKPYGYKRHSSSSGRRGYSHKRYSSSDRKYGRGHGYYKGRKHSSS</sequence>
<dbReference type="EMBL" id="CP051428">
    <property type="protein sequence ID" value="QJC51523.1"/>
    <property type="molecule type" value="Genomic_DNA"/>
</dbReference>
<feature type="compositionally biased region" description="Basic residues" evidence="1">
    <location>
        <begin position="46"/>
        <end position="60"/>
    </location>
</feature>
<dbReference type="Proteomes" id="UP000502136">
    <property type="component" value="Chromosome"/>
</dbReference>
<reference evidence="2 3" key="1">
    <citation type="submission" date="2020-04" db="EMBL/GenBank/DDBJ databases">
        <title>Novel Paenibacillus strain UniB2 isolated from commercial digestive syrup.</title>
        <authorList>
            <person name="Thorat V."/>
            <person name="Kirdat K."/>
            <person name="Tiwarekar B."/>
            <person name="Yadav A."/>
        </authorList>
    </citation>
    <scope>NUCLEOTIDE SEQUENCE [LARGE SCALE GENOMIC DNA]</scope>
    <source>
        <strain evidence="2 3">UniB2</strain>
    </source>
</reference>
<proteinExistence type="predicted"/>
<feature type="region of interest" description="Disordered" evidence="1">
    <location>
        <begin position="1"/>
        <end position="60"/>
    </location>
</feature>
<dbReference type="AlphaFoldDB" id="A0A6H2GVS2"/>
<evidence type="ECO:0000256" key="1">
    <source>
        <dbReference type="SAM" id="MobiDB-lite"/>
    </source>
</evidence>
<feature type="compositionally biased region" description="Basic residues" evidence="1">
    <location>
        <begin position="13"/>
        <end position="25"/>
    </location>
</feature>
<protein>
    <submittedName>
        <fullName evidence="2">Uncharacterized protein</fullName>
    </submittedName>
</protein>
<name>A0A6H2GVS2_9BACL</name>
<dbReference type="KEGG" id="palr:HGI30_08145"/>
<evidence type="ECO:0000313" key="2">
    <source>
        <dbReference type="EMBL" id="QJC51523.1"/>
    </source>
</evidence>
<evidence type="ECO:0000313" key="3">
    <source>
        <dbReference type="Proteomes" id="UP000502136"/>
    </source>
</evidence>
<dbReference type="RefSeq" id="WP_168907170.1">
    <property type="nucleotide sequence ID" value="NZ_CP051428.1"/>
</dbReference>
<organism evidence="2 3">
    <name type="scientific">Paenibacillus albicereus</name>
    <dbReference type="NCBI Taxonomy" id="2726185"/>
    <lineage>
        <taxon>Bacteria</taxon>
        <taxon>Bacillati</taxon>
        <taxon>Bacillota</taxon>
        <taxon>Bacilli</taxon>
        <taxon>Bacillales</taxon>
        <taxon>Paenibacillaceae</taxon>
        <taxon>Paenibacillus</taxon>
    </lineage>
</organism>
<gene>
    <name evidence="2" type="ORF">HGI30_08145</name>
</gene>